<evidence type="ECO:0000313" key="1">
    <source>
        <dbReference type="EMBL" id="CAJ2640679.1"/>
    </source>
</evidence>
<accession>A0ACB0J6R8</accession>
<gene>
    <name evidence="1" type="ORF">MILVUS5_LOCUS10483</name>
</gene>
<organism evidence="1 2">
    <name type="scientific">Trifolium pratense</name>
    <name type="common">Red clover</name>
    <dbReference type="NCBI Taxonomy" id="57577"/>
    <lineage>
        <taxon>Eukaryota</taxon>
        <taxon>Viridiplantae</taxon>
        <taxon>Streptophyta</taxon>
        <taxon>Embryophyta</taxon>
        <taxon>Tracheophyta</taxon>
        <taxon>Spermatophyta</taxon>
        <taxon>Magnoliopsida</taxon>
        <taxon>eudicotyledons</taxon>
        <taxon>Gunneridae</taxon>
        <taxon>Pentapetalae</taxon>
        <taxon>rosids</taxon>
        <taxon>fabids</taxon>
        <taxon>Fabales</taxon>
        <taxon>Fabaceae</taxon>
        <taxon>Papilionoideae</taxon>
        <taxon>50 kb inversion clade</taxon>
        <taxon>NPAAA clade</taxon>
        <taxon>Hologalegina</taxon>
        <taxon>IRL clade</taxon>
        <taxon>Trifolieae</taxon>
        <taxon>Trifolium</taxon>
    </lineage>
</organism>
<reference evidence="1" key="1">
    <citation type="submission" date="2023-10" db="EMBL/GenBank/DDBJ databases">
        <authorList>
            <person name="Rodriguez Cubillos JULIANA M."/>
            <person name="De Vega J."/>
        </authorList>
    </citation>
    <scope>NUCLEOTIDE SEQUENCE</scope>
</reference>
<dbReference type="Proteomes" id="UP001177021">
    <property type="component" value="Unassembled WGS sequence"/>
</dbReference>
<comment type="caution">
    <text evidence="1">The sequence shown here is derived from an EMBL/GenBank/DDBJ whole genome shotgun (WGS) entry which is preliminary data.</text>
</comment>
<keyword evidence="2" id="KW-1185">Reference proteome</keyword>
<evidence type="ECO:0000313" key="2">
    <source>
        <dbReference type="Proteomes" id="UP001177021"/>
    </source>
</evidence>
<name>A0ACB0J6R8_TRIPR</name>
<dbReference type="EMBL" id="CASHSV030000024">
    <property type="protein sequence ID" value="CAJ2640679.1"/>
    <property type="molecule type" value="Genomic_DNA"/>
</dbReference>
<sequence>MESPRTPISSPLSLSIFMESPRTPISSPSSQSSVTPSPPRAPKKSNNQRMIYSTPMLRLMDRIIQDGELWLLEYRRNQNTAQLIENERKRKIKILMSLR</sequence>
<proteinExistence type="predicted"/>
<protein>
    <submittedName>
        <fullName evidence="1">Uncharacterized protein</fullName>
    </submittedName>
</protein>